<keyword evidence="12" id="KW-0175">Coiled coil</keyword>
<evidence type="ECO:0000256" key="1">
    <source>
        <dbReference type="ARBA" id="ARBA00004123"/>
    </source>
</evidence>
<feature type="compositionally biased region" description="Polar residues" evidence="19">
    <location>
        <begin position="792"/>
        <end position="823"/>
    </location>
</feature>
<feature type="region of interest" description="Disordered" evidence="19">
    <location>
        <begin position="340"/>
        <end position="361"/>
    </location>
</feature>
<dbReference type="GO" id="GO:0042729">
    <property type="term" value="C:DASH complex"/>
    <property type="evidence" value="ECO:0007669"/>
    <property type="project" value="InterPro"/>
</dbReference>
<comment type="caution">
    <text evidence="20">The sequence shown here is derived from an EMBL/GenBank/DDBJ whole genome shotgun (WGS) entry which is preliminary data.</text>
</comment>
<keyword evidence="9" id="KW-0498">Mitosis</keyword>
<dbReference type="GO" id="GO:0000278">
    <property type="term" value="P:mitotic cell cycle"/>
    <property type="evidence" value="ECO:0007669"/>
    <property type="project" value="InterPro"/>
</dbReference>
<evidence type="ECO:0000256" key="12">
    <source>
        <dbReference type="ARBA" id="ARBA00023054"/>
    </source>
</evidence>
<keyword evidence="13" id="KW-0206">Cytoskeleton</keyword>
<evidence type="ECO:0000256" key="2">
    <source>
        <dbReference type="ARBA" id="ARBA00004186"/>
    </source>
</evidence>
<dbReference type="EMBL" id="JAEUBD010001540">
    <property type="protein sequence ID" value="KAH3659409.1"/>
    <property type="molecule type" value="Genomic_DNA"/>
</dbReference>
<dbReference type="AlphaFoldDB" id="A0A9P8NU36"/>
<evidence type="ECO:0000256" key="10">
    <source>
        <dbReference type="ARBA" id="ARBA00022829"/>
    </source>
</evidence>
<keyword evidence="5" id="KW-0158">Chromosome</keyword>
<sequence length="823" mass="89963">MSQEITPALNSLEEVITSPPRSHEKDRETAIRAELEKLQKINGAIDQSRISIQESTNYIKRIKESTIKANELIHIWSKILSQNKHTAELLADPHNVWQGASHEDEKVQDKMAEYEELAARSPASTLSFSCTITSPTLPETGELITISIFIALRTHNGSPFLTSTPGWTRTSITTPAIGAPTSFGLCASALGRVTVSTAASLSSTVTFLISPLNSKYTSLVPVCGDRSPMAITLMTKVLPCSISTEISSFSFGGARKNLVGSTERSPYFSWIFLNDSNTFGYMLYEATSHSVMELPNLDWSSSLIFLRSNGSSSNPGLRVSFLLFPARIFVLKGSGNPPYGVPIKPSKKSSTESGKSSSEASLSTSFGESLLETMNWARSPTTLEVGVTLTISPKSMLASSLEARVQQSHLGPISINLPGILLGNAGVDLVVQGSNERAHGRLRCQARHRVDSTINNVRTSKSTSNIGNHTGTGRVVGVDVDRNRRILLSDTADQQLCRGRLQSTGHVLDTKQMGAHLHNLVDGLQVVLEIVFLAWLEHVSRVANSGFDHTSGLLDGVDADLQLLQIVQSIKDSENVHSGVLSLLHKVVYGVVRQRRVRHTIRSSQKHLEWDVWHGFSQLSESVPRILVQETHSNVESGTSPTFQGEGVSKGMGRSRSNVQQVYGSNSGCQKRLVSVSPGSVHDQATIESPNLVGKLLRTVVQKVLSKGFWRRSVLDIDIPAVNVVDHRDVSISGQLWQTNLALDRRSVDTEIGKVREQLLSSVLGLHHLEQRRSVVDECRPAVARNERWMGQKSQQERNVGLDTSNSELNQSPDHLSSGNLVV</sequence>
<keyword evidence="8" id="KW-0493">Microtubule</keyword>
<keyword evidence="16" id="KW-0137">Centromere</keyword>
<evidence type="ECO:0000256" key="7">
    <source>
        <dbReference type="ARBA" id="ARBA00022618"/>
    </source>
</evidence>
<evidence type="ECO:0000256" key="18">
    <source>
        <dbReference type="ARBA" id="ARBA00044358"/>
    </source>
</evidence>
<evidence type="ECO:0000256" key="15">
    <source>
        <dbReference type="ARBA" id="ARBA00023306"/>
    </source>
</evidence>
<comment type="similarity">
    <text evidence="4">Belongs to the DASH complex DUO1 family.</text>
</comment>
<evidence type="ECO:0000313" key="21">
    <source>
        <dbReference type="Proteomes" id="UP000788993"/>
    </source>
</evidence>
<keyword evidence="14" id="KW-0539">Nucleus</keyword>
<keyword evidence="21" id="KW-1185">Reference proteome</keyword>
<gene>
    <name evidence="20" type="ORF">OGATHE_006293</name>
</gene>
<evidence type="ECO:0000256" key="11">
    <source>
        <dbReference type="ARBA" id="ARBA00022838"/>
    </source>
</evidence>
<keyword evidence="10" id="KW-0159">Chromosome partition</keyword>
<feature type="compositionally biased region" description="Low complexity" evidence="19">
    <location>
        <begin position="351"/>
        <end position="361"/>
    </location>
</feature>
<dbReference type="GO" id="GO:0051301">
    <property type="term" value="P:cell division"/>
    <property type="evidence" value="ECO:0007669"/>
    <property type="project" value="UniProtKB-KW"/>
</dbReference>
<evidence type="ECO:0000313" key="20">
    <source>
        <dbReference type="EMBL" id="KAH3659409.1"/>
    </source>
</evidence>
<evidence type="ECO:0000256" key="8">
    <source>
        <dbReference type="ARBA" id="ARBA00022701"/>
    </source>
</evidence>
<dbReference type="GO" id="GO:0007059">
    <property type="term" value="P:chromosome segregation"/>
    <property type="evidence" value="ECO:0007669"/>
    <property type="project" value="UniProtKB-KW"/>
</dbReference>
<evidence type="ECO:0000256" key="3">
    <source>
        <dbReference type="ARBA" id="ARBA00004629"/>
    </source>
</evidence>
<dbReference type="PANTHER" id="PTHR28216:SF1">
    <property type="entry name" value="DASH COMPLEX SUBUNIT DUO1"/>
    <property type="match status" value="1"/>
</dbReference>
<reference evidence="20" key="1">
    <citation type="journal article" date="2021" name="Open Biol.">
        <title>Shared evolutionary footprints suggest mitochondrial oxidative damage underlies multiple complex I losses in fungi.</title>
        <authorList>
            <person name="Schikora-Tamarit M.A."/>
            <person name="Marcet-Houben M."/>
            <person name="Nosek J."/>
            <person name="Gabaldon T."/>
        </authorList>
    </citation>
    <scope>NUCLEOTIDE SEQUENCE</scope>
    <source>
        <strain evidence="20">NCAIM Y.01608</strain>
    </source>
</reference>
<keyword evidence="7" id="KW-0132">Cell division</keyword>
<evidence type="ECO:0000256" key="13">
    <source>
        <dbReference type="ARBA" id="ARBA00023212"/>
    </source>
</evidence>
<keyword evidence="15" id="KW-0131">Cell cycle</keyword>
<comment type="subcellular location">
    <subcellularLocation>
        <location evidence="3">Chromosome</location>
        <location evidence="3">Centromere</location>
        <location evidence="3">Kinetochore</location>
    </subcellularLocation>
    <subcellularLocation>
        <location evidence="2">Cytoplasm</location>
        <location evidence="2">Cytoskeleton</location>
        <location evidence="2">Spindle</location>
    </subcellularLocation>
    <subcellularLocation>
        <location evidence="1">Nucleus</location>
    </subcellularLocation>
</comment>
<name>A0A9P8NU36_9ASCO</name>
<organism evidence="20 21">
    <name type="scientific">Ogataea polymorpha</name>
    <dbReference type="NCBI Taxonomy" id="460523"/>
    <lineage>
        <taxon>Eukaryota</taxon>
        <taxon>Fungi</taxon>
        <taxon>Dikarya</taxon>
        <taxon>Ascomycota</taxon>
        <taxon>Saccharomycotina</taxon>
        <taxon>Pichiomycetes</taxon>
        <taxon>Pichiales</taxon>
        <taxon>Pichiaceae</taxon>
        <taxon>Ogataea</taxon>
    </lineage>
</organism>
<evidence type="ECO:0000256" key="9">
    <source>
        <dbReference type="ARBA" id="ARBA00022776"/>
    </source>
</evidence>
<dbReference type="GO" id="GO:0072686">
    <property type="term" value="C:mitotic spindle"/>
    <property type="evidence" value="ECO:0007669"/>
    <property type="project" value="InterPro"/>
</dbReference>
<evidence type="ECO:0000256" key="16">
    <source>
        <dbReference type="ARBA" id="ARBA00023328"/>
    </source>
</evidence>
<feature type="region of interest" description="Disordered" evidence="19">
    <location>
        <begin position="1"/>
        <end position="26"/>
    </location>
</feature>
<keyword evidence="11" id="KW-0995">Kinetochore</keyword>
<evidence type="ECO:0000256" key="17">
    <source>
        <dbReference type="ARBA" id="ARBA00044152"/>
    </source>
</evidence>
<evidence type="ECO:0000256" key="6">
    <source>
        <dbReference type="ARBA" id="ARBA00022490"/>
    </source>
</evidence>
<feature type="compositionally biased region" description="Polar residues" evidence="19">
    <location>
        <begin position="634"/>
        <end position="643"/>
    </location>
</feature>
<dbReference type="InterPro" id="IPR013960">
    <property type="entry name" value="DASH_Duo1"/>
</dbReference>
<proteinExistence type="inferred from homology"/>
<feature type="region of interest" description="Disordered" evidence="19">
    <location>
        <begin position="634"/>
        <end position="655"/>
    </location>
</feature>
<keyword evidence="6" id="KW-0963">Cytoplasm</keyword>
<accession>A0A9P8NU36</accession>
<evidence type="ECO:0000256" key="5">
    <source>
        <dbReference type="ARBA" id="ARBA00022454"/>
    </source>
</evidence>
<protein>
    <recommendedName>
        <fullName evidence="17">DASH complex subunit DUO1</fullName>
    </recommendedName>
    <alternativeName>
        <fullName evidence="18">Outer kinetochore protein DUO1</fullName>
    </alternativeName>
</protein>
<feature type="region of interest" description="Disordered" evidence="19">
    <location>
        <begin position="789"/>
        <end position="823"/>
    </location>
</feature>
<evidence type="ECO:0000256" key="19">
    <source>
        <dbReference type="SAM" id="MobiDB-lite"/>
    </source>
</evidence>
<dbReference type="GO" id="GO:0005874">
    <property type="term" value="C:microtubule"/>
    <property type="evidence" value="ECO:0007669"/>
    <property type="project" value="UniProtKB-KW"/>
</dbReference>
<reference evidence="20" key="2">
    <citation type="submission" date="2021-01" db="EMBL/GenBank/DDBJ databases">
        <authorList>
            <person name="Schikora-Tamarit M.A."/>
        </authorList>
    </citation>
    <scope>NUCLEOTIDE SEQUENCE</scope>
    <source>
        <strain evidence="20">NCAIM Y.01608</strain>
    </source>
</reference>
<dbReference type="Pfam" id="PF08651">
    <property type="entry name" value="DASH_Duo1"/>
    <property type="match status" value="1"/>
</dbReference>
<evidence type="ECO:0000256" key="4">
    <source>
        <dbReference type="ARBA" id="ARBA00005366"/>
    </source>
</evidence>
<evidence type="ECO:0000256" key="14">
    <source>
        <dbReference type="ARBA" id="ARBA00023242"/>
    </source>
</evidence>
<dbReference type="Proteomes" id="UP000788993">
    <property type="component" value="Unassembled WGS sequence"/>
</dbReference>
<dbReference type="PANTHER" id="PTHR28216">
    <property type="entry name" value="DASH COMPLEX SUBUNIT DUO1"/>
    <property type="match status" value="1"/>
</dbReference>